<dbReference type="InterPro" id="IPR046061">
    <property type="entry name" value="DUF6019"/>
</dbReference>
<gene>
    <name evidence="2" type="ORF">CE91St30_17020</name>
</gene>
<feature type="transmembrane region" description="Helical" evidence="1">
    <location>
        <begin position="12"/>
        <end position="29"/>
    </location>
</feature>
<keyword evidence="1" id="KW-1133">Transmembrane helix</keyword>
<protein>
    <submittedName>
        <fullName evidence="2">Uncharacterized protein</fullName>
    </submittedName>
</protein>
<keyword evidence="1" id="KW-0472">Membrane</keyword>
<dbReference type="RefSeq" id="WP_244385704.1">
    <property type="nucleotide sequence ID" value="NZ_AP025564.1"/>
</dbReference>
<evidence type="ECO:0000313" key="2">
    <source>
        <dbReference type="EMBL" id="BDE96369.1"/>
    </source>
</evidence>
<sequence>MKMLGMGIPEMVMVVAIYALVIFVFYLIIKKAVKNGVLEAHRQLREEGEENKGTPVA</sequence>
<dbReference type="Proteomes" id="UP001320544">
    <property type="component" value="Chromosome"/>
</dbReference>
<name>A0ABN6MFC3_9ACTN</name>
<proteinExistence type="predicted"/>
<dbReference type="EMBL" id="AP025564">
    <property type="protein sequence ID" value="BDE96369.1"/>
    <property type="molecule type" value="Genomic_DNA"/>
</dbReference>
<evidence type="ECO:0000313" key="3">
    <source>
        <dbReference type="Proteomes" id="UP001320544"/>
    </source>
</evidence>
<reference evidence="2 3" key="1">
    <citation type="submission" date="2022-01" db="EMBL/GenBank/DDBJ databases">
        <title>Novel bile acid biosynthetic pathways are enriched in the microbiome of centenarians.</title>
        <authorList>
            <person name="Sato Y."/>
            <person name="Atarashi K."/>
            <person name="Plichta R.D."/>
            <person name="Arai Y."/>
            <person name="Sasajima S."/>
            <person name="Kearney M.S."/>
            <person name="Suda W."/>
            <person name="Takeshita K."/>
            <person name="Sasaki T."/>
            <person name="Okamoto S."/>
            <person name="Skelly N.A."/>
            <person name="Okamura Y."/>
            <person name="Vlamakis H."/>
            <person name="Li Y."/>
            <person name="Tanoue T."/>
            <person name="Takei H."/>
            <person name="Nittono H."/>
            <person name="Narushima S."/>
            <person name="Irie J."/>
            <person name="Itoh H."/>
            <person name="Moriya K."/>
            <person name="Sugiura Y."/>
            <person name="Suematsu M."/>
            <person name="Moritoki N."/>
            <person name="Shibata S."/>
            <person name="Littman R.D."/>
            <person name="Fischbach A.M."/>
            <person name="Uwamino Y."/>
            <person name="Inoue T."/>
            <person name="Honda A."/>
            <person name="Hattori M."/>
            <person name="Murai T."/>
            <person name="Xavier J.R."/>
            <person name="Hirose N."/>
            <person name="Honda K."/>
        </authorList>
    </citation>
    <scope>NUCLEOTIDE SEQUENCE [LARGE SCALE GENOMIC DNA]</scope>
    <source>
        <strain evidence="2 3">CE91-St30</strain>
    </source>
</reference>
<dbReference type="Pfam" id="PF19483">
    <property type="entry name" value="DUF6019"/>
    <property type="match status" value="1"/>
</dbReference>
<evidence type="ECO:0000256" key="1">
    <source>
        <dbReference type="SAM" id="Phobius"/>
    </source>
</evidence>
<accession>A0ABN6MFC3</accession>
<organism evidence="2 3">
    <name type="scientific">Raoultibacter timonensis</name>
    <dbReference type="NCBI Taxonomy" id="1907662"/>
    <lineage>
        <taxon>Bacteria</taxon>
        <taxon>Bacillati</taxon>
        <taxon>Actinomycetota</taxon>
        <taxon>Coriobacteriia</taxon>
        <taxon>Eggerthellales</taxon>
        <taxon>Eggerthellaceae</taxon>
        <taxon>Raoultibacter</taxon>
    </lineage>
</organism>
<keyword evidence="3" id="KW-1185">Reference proteome</keyword>
<keyword evidence="1" id="KW-0812">Transmembrane</keyword>